<dbReference type="GO" id="GO:0055028">
    <property type="term" value="C:cortical microtubule"/>
    <property type="evidence" value="ECO:0007669"/>
    <property type="project" value="TreeGrafter"/>
</dbReference>
<feature type="compositionally biased region" description="Basic and acidic residues" evidence="1">
    <location>
        <begin position="720"/>
        <end position="731"/>
    </location>
</feature>
<accession>A0A835JSB1</accession>
<feature type="compositionally biased region" description="Low complexity" evidence="1">
    <location>
        <begin position="172"/>
        <end position="195"/>
    </location>
</feature>
<feature type="compositionally biased region" description="Low complexity" evidence="1">
    <location>
        <begin position="434"/>
        <end position="450"/>
    </location>
</feature>
<organism evidence="2 3">
    <name type="scientific">Salix dunnii</name>
    <dbReference type="NCBI Taxonomy" id="1413687"/>
    <lineage>
        <taxon>Eukaryota</taxon>
        <taxon>Viridiplantae</taxon>
        <taxon>Streptophyta</taxon>
        <taxon>Embryophyta</taxon>
        <taxon>Tracheophyta</taxon>
        <taxon>Spermatophyta</taxon>
        <taxon>Magnoliopsida</taxon>
        <taxon>eudicotyledons</taxon>
        <taxon>Gunneridae</taxon>
        <taxon>Pentapetalae</taxon>
        <taxon>rosids</taxon>
        <taxon>fabids</taxon>
        <taxon>Malpighiales</taxon>
        <taxon>Salicaceae</taxon>
        <taxon>Saliceae</taxon>
        <taxon>Salix</taxon>
    </lineage>
</organism>
<comment type="caution">
    <text evidence="2">The sequence shown here is derived from an EMBL/GenBank/DDBJ whole genome shotgun (WGS) entry which is preliminary data.</text>
</comment>
<feature type="compositionally biased region" description="Low complexity" evidence="1">
    <location>
        <begin position="131"/>
        <end position="141"/>
    </location>
</feature>
<dbReference type="AlphaFoldDB" id="A0A835JSB1"/>
<dbReference type="PANTHER" id="PTHR31949">
    <property type="entry name" value="GASTRIC MUCIN-LIKE PROTEIN"/>
    <property type="match status" value="1"/>
</dbReference>
<feature type="compositionally biased region" description="Basic residues" evidence="1">
    <location>
        <begin position="1169"/>
        <end position="1184"/>
    </location>
</feature>
<dbReference type="GO" id="GO:0043622">
    <property type="term" value="P:cortical microtubule organization"/>
    <property type="evidence" value="ECO:0007669"/>
    <property type="project" value="TreeGrafter"/>
</dbReference>
<feature type="compositionally biased region" description="Low complexity" evidence="1">
    <location>
        <begin position="811"/>
        <end position="829"/>
    </location>
</feature>
<dbReference type="PANTHER" id="PTHR31949:SF3">
    <property type="entry name" value="RUN_FYVE DOMAIN PROTEIN"/>
    <property type="match status" value="1"/>
</dbReference>
<reference evidence="2 3" key="1">
    <citation type="submission" date="2020-10" db="EMBL/GenBank/DDBJ databases">
        <title>Plant Genome Project.</title>
        <authorList>
            <person name="Zhang R.-G."/>
        </authorList>
    </citation>
    <scope>NUCLEOTIDE SEQUENCE [LARGE SCALE GENOMIC DNA]</scope>
    <source>
        <strain evidence="2">FAFU-HL-1</strain>
        <tissue evidence="2">Leaf</tissue>
    </source>
</reference>
<gene>
    <name evidence="2" type="ORF">SADUNF_Sadunf10G0050300</name>
</gene>
<feature type="compositionally biased region" description="Low complexity" evidence="1">
    <location>
        <begin position="855"/>
        <end position="866"/>
    </location>
</feature>
<feature type="compositionally biased region" description="Polar residues" evidence="1">
    <location>
        <begin position="709"/>
        <end position="719"/>
    </location>
</feature>
<feature type="compositionally biased region" description="Basic and acidic residues" evidence="1">
    <location>
        <begin position="1185"/>
        <end position="1198"/>
    </location>
</feature>
<feature type="compositionally biased region" description="Basic and acidic residues" evidence="1">
    <location>
        <begin position="11"/>
        <end position="20"/>
    </location>
</feature>
<feature type="compositionally biased region" description="Polar residues" evidence="1">
    <location>
        <begin position="151"/>
        <end position="171"/>
    </location>
</feature>
<evidence type="ECO:0000256" key="1">
    <source>
        <dbReference type="SAM" id="MobiDB-lite"/>
    </source>
</evidence>
<keyword evidence="3" id="KW-1185">Reference proteome</keyword>
<name>A0A835JSB1_9ROSI</name>
<dbReference type="OrthoDB" id="1929779at2759"/>
<proteinExistence type="predicted"/>
<feature type="region of interest" description="Disordered" evidence="1">
    <location>
        <begin position="1"/>
        <end position="27"/>
    </location>
</feature>
<evidence type="ECO:0000313" key="3">
    <source>
        <dbReference type="Proteomes" id="UP000657918"/>
    </source>
</evidence>
<dbReference type="EMBL" id="JADGMS010000010">
    <property type="protein sequence ID" value="KAF9673689.1"/>
    <property type="molecule type" value="Genomic_DNA"/>
</dbReference>
<feature type="compositionally biased region" description="Polar residues" evidence="1">
    <location>
        <begin position="232"/>
        <end position="254"/>
    </location>
</feature>
<feature type="compositionally biased region" description="Low complexity" evidence="1">
    <location>
        <begin position="295"/>
        <end position="307"/>
    </location>
</feature>
<sequence>MPPSPALRYSPGREPRAENHKRGRSLEGGLLFKEKDDDLALFNEMQSREREDFLLQSADDFEDSFSTKLRYFSDFKLGVSIPVRGESSELLNVDGEKNDYDWLLTPPETPLFPSLEDEPPTVNVASRGRPRSQPISISRSSTMEKSHRSSRGSASPNRLSSSPRSGNNTFQSRGRPSSASYSSPTPSQRSATPSRRPSPPPSPSKASTPAPRSSTPTPRRMSTGSGARGTSPIRTSRGNSASPKIRAWQSNIPGFSSEAPPNLRTSLADRPASYVRGSSPASRNNRDSGSKFGRHSMSPASRSVSSSHSHDRDRISSHSKGSVASSGDDDVDSLQSTYVGSLDRLAAKRTSGFPNNRAPALSKNSTRVFSPSSAPKKSFDSALRQMCNIDHLICSKIHTLKDHRKSPQNMFRPLLSSVPSTTFYNGKASSAHRSLMSRNSSVTTSSNASSDQGTSIAPDTDGGDHHQEDMETESGKALYPDAQEELFAFDKVDALNKDAGHDTDDGLHFQLHDLERDPSIEYDEPGGYEECRHHDVEISSASDTLCVKADLSEVDSLEKTRVCSKCGCRYSVAETLEREVNLCPDCCRQDNFVDTATPDTATVAVESIPVLSINISEKHQPSDEPDIRMAVPELQPQANDMESQFVEMVDARVSLPEDRVKQGETSYHEQNHIYSRTSSLMGSLMEGGEHSIVKQGETSYHEQNHIYSRESSLTRSSIEGSEHSTTGHHEIGQPPAGHSLPSGDAGDQQLPHSNNYQSLKAVVSEGAGISVLLKRSSSSKGPVVQSRTLNASTIAYDGLSYARESANSLRSSIGHGSTSASSSIDFSTSRQVETRVQRQLSGKKSDLENYRYDQSSRPQSTTSSFSGTLNDGHQALGLATSSREENVELSVGNIKYDGLEETPVAFQRILLASENKENDVSHAFLTDAAVPEEEFFEQKDSDRKIDVSPSDLPSHTVRIRLEENPVLSNHGNFSLYENGEDFQNNAGDVSDVEAPAFPLDSSVVTEHNMLNTSLDRLNVAEIPAHSRLASISEIEAGNNFHGTGSENDDISTNLRSTISEIQDHPVPTPSDNEMPASVLEHNMPGHADGIIEESTVMVDCQGGSKARSLTLDEATETILFCSSIVHDLAYHAATTAIERESSVALEGSWPTVTVLGKSTADRKDPRGRPSGKRTSKSLKVRQKRAGTDAKHSANKTENDENANESMVHNVGLPNEMDSMKPPKLESKCNCTIM</sequence>
<feature type="region of interest" description="Disordered" evidence="1">
    <location>
        <begin position="810"/>
        <end position="873"/>
    </location>
</feature>
<feature type="compositionally biased region" description="Polar residues" evidence="1">
    <location>
        <begin position="362"/>
        <end position="375"/>
    </location>
</feature>
<feature type="region of interest" description="Disordered" evidence="1">
    <location>
        <begin position="99"/>
        <end position="331"/>
    </location>
</feature>
<feature type="region of interest" description="Disordered" evidence="1">
    <location>
        <begin position="429"/>
        <end position="473"/>
    </location>
</feature>
<protein>
    <submittedName>
        <fullName evidence="2">Uncharacterized protein</fullName>
    </submittedName>
</protein>
<dbReference type="Proteomes" id="UP000657918">
    <property type="component" value="Unassembled WGS sequence"/>
</dbReference>
<feature type="compositionally biased region" description="Low complexity" evidence="1">
    <location>
        <begin position="204"/>
        <end position="223"/>
    </location>
</feature>
<feature type="region of interest" description="Disordered" evidence="1">
    <location>
        <begin position="1156"/>
        <end position="1204"/>
    </location>
</feature>
<evidence type="ECO:0000313" key="2">
    <source>
        <dbReference type="EMBL" id="KAF9673689.1"/>
    </source>
</evidence>
<feature type="region of interest" description="Disordered" evidence="1">
    <location>
        <begin position="350"/>
        <end position="377"/>
    </location>
</feature>
<feature type="region of interest" description="Disordered" evidence="1">
    <location>
        <begin position="706"/>
        <end position="752"/>
    </location>
</feature>